<dbReference type="STRING" id="1531429.JI75_08160"/>
<sequence length="860" mass="92459">MTEFDLSRTGKNVELLAPAGNVECLHAAVAAGADAVYLGLGDFNARRGADNFTMESLAEACDYAHLRGVAIYVALNIAILPSEIDRAVDTARQAVEAGADAVIVEDLGLAARIRREIPQVELHISTQLNTHSAAGIEAAARLGASRVTLARELSFAEIASLAEVAEGFGMTVETFAHGALCVCYSGQCLMSSLIGGRSANRGTCAQACRLPYELQSDDRSKPLPAEGAHLLSPRDFCTAEVMPQMVASGTASLKIEGRMKSATYVFSVVSVYRDILDRALAGQDAQPTERQRGVLSEAFSRGFTTAYLTGDRGNEIMSYARPNNRGVLAGRVSEVKDGFVEIATQIDLNPGDVIEFWTKRGHFACPLTAASFTRDGRVRLAPDQKVGKGDRVFRVRNAAAEFADDALEPRVPVDGRVRLVLGEPARVEFSLAEGWRGARRIAAAASPSAVVSAGEAQSVCGYAGVAEGPVVEAARTRPLAREDVESHIDRLGQTPFVLASLEVELSEGAGMGFSQLHHLRSDALDHLQEQLLGLYAAKRRALVEDLNARSEQNVDFEAISTVPAIGVPRKRPDQVSVVAWASNPACARAAKRAGADAVYIPILNYKRGESVLAGVRREENEQAGYPKQKVMALPTVDHDPIVGTREDACGFDVWEYVREGRRVFADSMASCVRAQAYGALVELGPHVPLTNAAALRLVEQWGVARVWLSPELTLGQIADLAEKTSIPLGLTVSGAQELMVTEHCLLMSQGPCDQNCAACRRRNVEHHLKDRKGFDFPVVTDSMGRSHLYNGVELDIVPCLPDLLAIGVSSFMVDTTLMGKDEAHAAVSRVVRALKLASEEGRSVEKRRGTTTGHLFRGVS</sequence>
<name>A0A0A8B5F5_9ACTN</name>
<dbReference type="Proteomes" id="UP000031121">
    <property type="component" value="Chromosome"/>
</dbReference>
<dbReference type="PANTHER" id="PTHR30217:SF10">
    <property type="entry name" value="23S RRNA 5-HYDROXYCYTIDINE C2501 SYNTHASE"/>
    <property type="match status" value="1"/>
</dbReference>
<dbReference type="PROSITE" id="PS01276">
    <property type="entry name" value="PEPTIDASE_U32"/>
    <property type="match status" value="1"/>
</dbReference>
<dbReference type="SUPFAM" id="SSF51395">
    <property type="entry name" value="FMN-linked oxidoreductases"/>
    <property type="match status" value="1"/>
</dbReference>
<gene>
    <name evidence="2" type="ORF">JI75_08160</name>
</gene>
<dbReference type="HOGENOM" id="CLU_011540_4_0_11"/>
<feature type="domain" description="Peptidase U32 collagenase" evidence="1">
    <location>
        <begin position="399"/>
        <end position="531"/>
    </location>
</feature>
<evidence type="ECO:0000259" key="1">
    <source>
        <dbReference type="Pfam" id="PF12392"/>
    </source>
</evidence>
<dbReference type="KEGG" id="cbac:JI75_08160"/>
<dbReference type="GO" id="GO:0006508">
    <property type="term" value="P:proteolysis"/>
    <property type="evidence" value="ECO:0007669"/>
    <property type="project" value="UniProtKB-KW"/>
</dbReference>
<reference evidence="2 3" key="2">
    <citation type="journal article" date="2015" name="Genome Announc.">
        <title>Complete Genome Sequence of Coriobacteriaceae Strain 68-1-3, a Novel Mucus-Degrading Isolate from the Swine Intestinal Tract.</title>
        <authorList>
            <person name="Looft T."/>
            <person name="Bayles D.O."/>
            <person name="Alt D.P."/>
            <person name="Stanton T.B."/>
        </authorList>
    </citation>
    <scope>NUCLEOTIDE SEQUENCE [LARGE SCALE GENOMIC DNA]</scope>
    <source>
        <strain evidence="2 3">68-1-3</strain>
    </source>
</reference>
<dbReference type="InterPro" id="IPR001539">
    <property type="entry name" value="Peptidase_U32"/>
</dbReference>
<reference evidence="3" key="1">
    <citation type="submission" date="2014-08" db="EMBL/GenBank/DDBJ databases">
        <title>Coriobacteriaceae sp. complete genome.</title>
        <authorList>
            <person name="Looft T."/>
            <person name="Bayles D.O."/>
            <person name="Stanton T.B."/>
        </authorList>
    </citation>
    <scope>NUCLEOTIDE SEQUENCE [LARGE SCALE GENOMIC DNA]</scope>
    <source>
        <strain evidence="3">68-1-3</strain>
    </source>
</reference>
<proteinExistence type="predicted"/>
<dbReference type="GO" id="GO:0008233">
    <property type="term" value="F:peptidase activity"/>
    <property type="evidence" value="ECO:0007669"/>
    <property type="project" value="UniProtKB-KW"/>
</dbReference>
<dbReference type="InterPro" id="IPR051454">
    <property type="entry name" value="RNA/ubiquinone_mod_enzymes"/>
</dbReference>
<dbReference type="OrthoDB" id="9807498at2"/>
<dbReference type="PANTHER" id="PTHR30217">
    <property type="entry name" value="PEPTIDASE U32 FAMILY"/>
    <property type="match status" value="1"/>
</dbReference>
<dbReference type="AlphaFoldDB" id="A0A0A8B5F5"/>
<keyword evidence="3" id="KW-1185">Reference proteome</keyword>
<protein>
    <submittedName>
        <fullName evidence="2">Peptidase U32</fullName>
    </submittedName>
</protein>
<organism evidence="2 3">
    <name type="scientific">Berryella intestinalis</name>
    <dbReference type="NCBI Taxonomy" id="1531429"/>
    <lineage>
        <taxon>Bacteria</taxon>
        <taxon>Bacillati</taxon>
        <taxon>Actinomycetota</taxon>
        <taxon>Coriobacteriia</taxon>
        <taxon>Eggerthellales</taxon>
        <taxon>Eggerthellaceae</taxon>
        <taxon>Berryella</taxon>
    </lineage>
</organism>
<dbReference type="EMBL" id="CP009302">
    <property type="protein sequence ID" value="AJC12625.1"/>
    <property type="molecule type" value="Genomic_DNA"/>
</dbReference>
<dbReference type="Pfam" id="PF12392">
    <property type="entry name" value="DUF3656"/>
    <property type="match status" value="1"/>
</dbReference>
<dbReference type="RefSeq" id="WP_039690067.1">
    <property type="nucleotide sequence ID" value="NZ_CP009302.1"/>
</dbReference>
<dbReference type="Pfam" id="PF01136">
    <property type="entry name" value="Peptidase_U32"/>
    <property type="match status" value="2"/>
</dbReference>
<evidence type="ECO:0000313" key="3">
    <source>
        <dbReference type="Proteomes" id="UP000031121"/>
    </source>
</evidence>
<accession>A0A0A8B5F5</accession>
<dbReference type="InterPro" id="IPR020988">
    <property type="entry name" value="Pept_U32_collagenase"/>
</dbReference>
<evidence type="ECO:0000313" key="2">
    <source>
        <dbReference type="EMBL" id="AJC12625.1"/>
    </source>
</evidence>